<dbReference type="AlphaFoldDB" id="M5C3S8"/>
<evidence type="ECO:0000313" key="3">
    <source>
        <dbReference type="Proteomes" id="UP000012065"/>
    </source>
</evidence>
<accession>M5C3S8</accession>
<dbReference type="PANTHER" id="PTHR46169:SF29">
    <property type="entry name" value="DNA REPLICATION-RELATED ELEMENT FACTOR, ISOFORM A"/>
    <property type="match status" value="1"/>
</dbReference>
<name>M5C3S8_THACB</name>
<dbReference type="GO" id="GO:0005634">
    <property type="term" value="C:nucleus"/>
    <property type="evidence" value="ECO:0007669"/>
    <property type="project" value="TreeGrafter"/>
</dbReference>
<dbReference type="EMBL" id="CAOJ01012567">
    <property type="protein sequence ID" value="CCO34071.1"/>
    <property type="molecule type" value="Genomic_DNA"/>
</dbReference>
<reference evidence="2 3" key="1">
    <citation type="journal article" date="2013" name="J. Biotechnol.">
        <title>Establishment and interpretation of the genome sequence of the phytopathogenic fungus Rhizoctonia solani AG1-IB isolate 7/3/14.</title>
        <authorList>
            <person name="Wibberg D.W."/>
            <person name="Jelonek L.J."/>
            <person name="Rupp O.R."/>
            <person name="Hennig M.H."/>
            <person name="Eikmeyer F.E."/>
            <person name="Goesmann A.G."/>
            <person name="Hartmann A.H."/>
            <person name="Borriss R.B."/>
            <person name="Grosch R.G."/>
            <person name="Puehler A.P."/>
            <person name="Schlueter A.S."/>
        </authorList>
    </citation>
    <scope>NUCLEOTIDE SEQUENCE [LARGE SCALE GENOMIC DNA]</scope>
    <source>
        <strain evidence="3">AG1-IB / isolate 7/3/14</strain>
    </source>
</reference>
<dbReference type="SUPFAM" id="SSF53098">
    <property type="entry name" value="Ribonuclease H-like"/>
    <property type="match status" value="1"/>
</dbReference>
<dbReference type="HOGENOM" id="CLU_1205500_0_0_1"/>
<sequence>MIRAQFIALVAYRNPKLRIPTLSHKQYEVLQDICSILSILNQAQELLSADKTPTLALALPVYEALIHALDDCALKFPKLAHAIIRGKLKLEGEATLIPLNTVQARNAASAQGRGYIRLLQISAEVDRASNPVGNNSRQSHEDTLLAAPSIPLSDRELLICHMADVDAELFRWEQFEWLGEDSMGSVDLVEFWRTHKHQFPLLYWVSMDVLPVQASAESSEQAFSSGKLTR</sequence>
<dbReference type="Proteomes" id="UP000012065">
    <property type="component" value="Unassembled WGS sequence"/>
</dbReference>
<feature type="domain" description="HAT C-terminal dimerisation" evidence="1">
    <location>
        <begin position="182"/>
        <end position="226"/>
    </location>
</feature>
<dbReference type="InterPro" id="IPR012337">
    <property type="entry name" value="RNaseH-like_sf"/>
</dbReference>
<dbReference type="InterPro" id="IPR052717">
    <property type="entry name" value="Vacuolar_transposase_reg"/>
</dbReference>
<gene>
    <name evidence="2" type="ORF">BN14_08163</name>
</gene>
<dbReference type="Pfam" id="PF05699">
    <property type="entry name" value="Dimer_Tnp_hAT"/>
    <property type="match status" value="1"/>
</dbReference>
<protein>
    <recommendedName>
        <fullName evidence="1">HAT C-terminal dimerisation domain-containing protein</fullName>
    </recommendedName>
</protein>
<dbReference type="InterPro" id="IPR008906">
    <property type="entry name" value="HATC_C_dom"/>
</dbReference>
<proteinExistence type="predicted"/>
<evidence type="ECO:0000259" key="1">
    <source>
        <dbReference type="Pfam" id="PF05699"/>
    </source>
</evidence>
<dbReference type="GO" id="GO:0046983">
    <property type="term" value="F:protein dimerization activity"/>
    <property type="evidence" value="ECO:0007669"/>
    <property type="project" value="InterPro"/>
</dbReference>
<evidence type="ECO:0000313" key="2">
    <source>
        <dbReference type="EMBL" id="CCO34071.1"/>
    </source>
</evidence>
<dbReference type="PANTHER" id="PTHR46169">
    <property type="entry name" value="DNA REPLICATION-RELATED ELEMENT FACTOR, ISOFORM A"/>
    <property type="match status" value="1"/>
</dbReference>
<comment type="caution">
    <text evidence="2">The sequence shown here is derived from an EMBL/GenBank/DDBJ whole genome shotgun (WGS) entry which is preliminary data.</text>
</comment>
<dbReference type="GO" id="GO:0006357">
    <property type="term" value="P:regulation of transcription by RNA polymerase II"/>
    <property type="evidence" value="ECO:0007669"/>
    <property type="project" value="TreeGrafter"/>
</dbReference>
<organism evidence="2 3">
    <name type="scientific">Thanatephorus cucumeris (strain AG1-IB / isolate 7/3/14)</name>
    <name type="common">Lettuce bottom rot fungus</name>
    <name type="synonym">Rhizoctonia solani</name>
    <dbReference type="NCBI Taxonomy" id="1108050"/>
    <lineage>
        <taxon>Eukaryota</taxon>
        <taxon>Fungi</taxon>
        <taxon>Dikarya</taxon>
        <taxon>Basidiomycota</taxon>
        <taxon>Agaricomycotina</taxon>
        <taxon>Agaricomycetes</taxon>
        <taxon>Cantharellales</taxon>
        <taxon>Ceratobasidiaceae</taxon>
        <taxon>Rhizoctonia</taxon>
        <taxon>Rhizoctonia solani AG-1</taxon>
    </lineage>
</organism>